<accession>A0ABW5Z5E8</accession>
<dbReference type="InterPro" id="IPR020018">
    <property type="entry name" value="Motility-assoc_lipoprot_GldH"/>
</dbReference>
<sequence>MKSKFIFVCMLCLFQLCNTNEIYNSFDRDFEDNRWAITNERVSEYTNTNRDAKVLLKLHFGHIYGYQFESIPLEVVIISPSGKTEIIPVDLKLKDAAGKELGDCSGDICDVYFQIKPNFKPEIGKYTFRIKNNFNGPYLPNVLGIGISIEDQKKKE</sequence>
<protein>
    <recommendedName>
        <fullName evidence="3">Gliding motility lipoprotein GldH</fullName>
    </recommendedName>
</protein>
<evidence type="ECO:0008006" key="3">
    <source>
        <dbReference type="Google" id="ProtNLM"/>
    </source>
</evidence>
<name>A0ABW5Z5E8_9FLAO</name>
<dbReference type="Pfam" id="PF14109">
    <property type="entry name" value="GldH_lipo"/>
    <property type="match status" value="1"/>
</dbReference>
<dbReference type="EMBL" id="JBHUOL010000010">
    <property type="protein sequence ID" value="MFD2907989.1"/>
    <property type="molecule type" value="Genomic_DNA"/>
</dbReference>
<gene>
    <name evidence="1" type="ORF">ACFSX9_04500</name>
</gene>
<evidence type="ECO:0000313" key="1">
    <source>
        <dbReference type="EMBL" id="MFD2907989.1"/>
    </source>
</evidence>
<reference evidence="2" key="1">
    <citation type="journal article" date="2019" name="Int. J. Syst. Evol. Microbiol.">
        <title>The Global Catalogue of Microorganisms (GCM) 10K type strain sequencing project: providing services to taxonomists for standard genome sequencing and annotation.</title>
        <authorList>
            <consortium name="The Broad Institute Genomics Platform"/>
            <consortium name="The Broad Institute Genome Sequencing Center for Infectious Disease"/>
            <person name="Wu L."/>
            <person name="Ma J."/>
        </authorList>
    </citation>
    <scope>NUCLEOTIDE SEQUENCE [LARGE SCALE GENOMIC DNA]</scope>
    <source>
        <strain evidence="2">KCTC 52644</strain>
    </source>
</reference>
<dbReference type="RefSeq" id="WP_379804949.1">
    <property type="nucleotide sequence ID" value="NZ_JBHUOL010000010.1"/>
</dbReference>
<evidence type="ECO:0000313" key="2">
    <source>
        <dbReference type="Proteomes" id="UP001597549"/>
    </source>
</evidence>
<comment type="caution">
    <text evidence="1">The sequence shown here is derived from an EMBL/GenBank/DDBJ whole genome shotgun (WGS) entry which is preliminary data.</text>
</comment>
<organism evidence="1 2">
    <name type="scientific">Flavobacterium ardleyense</name>
    <dbReference type="NCBI Taxonomy" id="2038737"/>
    <lineage>
        <taxon>Bacteria</taxon>
        <taxon>Pseudomonadati</taxon>
        <taxon>Bacteroidota</taxon>
        <taxon>Flavobacteriia</taxon>
        <taxon>Flavobacteriales</taxon>
        <taxon>Flavobacteriaceae</taxon>
        <taxon>Flavobacterium</taxon>
    </lineage>
</organism>
<dbReference type="Proteomes" id="UP001597549">
    <property type="component" value="Unassembled WGS sequence"/>
</dbReference>
<keyword evidence="2" id="KW-1185">Reference proteome</keyword>
<proteinExistence type="predicted"/>